<reference evidence="2 3" key="1">
    <citation type="submission" date="2014-01" db="EMBL/GenBank/DDBJ databases">
        <title>Plasmidome dynamics in the species complex Clostridium novyi sensu lato converts strains of independent lineages into distinctly different pathogens.</title>
        <authorList>
            <person name="Skarin H."/>
            <person name="Segerman B."/>
        </authorList>
    </citation>
    <scope>NUCLEOTIDE SEQUENCE [LARGE SCALE GENOMIC DNA]</scope>
    <source>
        <strain evidence="2 3">4570</strain>
    </source>
</reference>
<feature type="transmembrane region" description="Helical" evidence="1">
    <location>
        <begin position="33"/>
        <end position="52"/>
    </location>
</feature>
<feature type="transmembrane region" description="Helical" evidence="1">
    <location>
        <begin position="6"/>
        <end position="24"/>
    </location>
</feature>
<sequence>MNIQGVLIGLSAFLIIGAFHPIVIKGEYYFGKGIWPIFLVVGIVFLSVSIVTKNQMGSAILGVIGFSCLWSIIEIFEQETRVKKGWFPKNPKRLNKKTGRH</sequence>
<dbReference type="RefSeq" id="WP_039249588.1">
    <property type="nucleotide sequence ID" value="NZ_JDRX01000009.1"/>
</dbReference>
<dbReference type="InterPro" id="IPR027890">
    <property type="entry name" value="DUF4491"/>
</dbReference>
<accession>A0AA88ZQS4</accession>
<evidence type="ECO:0000313" key="3">
    <source>
        <dbReference type="Proteomes" id="UP000030016"/>
    </source>
</evidence>
<gene>
    <name evidence="2" type="ORF">Z969_05575</name>
</gene>
<dbReference type="EMBL" id="JDRX01000009">
    <property type="protein sequence ID" value="KGN02393.1"/>
    <property type="molecule type" value="Genomic_DNA"/>
</dbReference>
<comment type="caution">
    <text evidence="2">The sequence shown here is derived from an EMBL/GenBank/DDBJ whole genome shotgun (WGS) entry which is preliminary data.</text>
</comment>
<keyword evidence="1" id="KW-0472">Membrane</keyword>
<dbReference type="Proteomes" id="UP000030016">
    <property type="component" value="Unassembled WGS sequence"/>
</dbReference>
<name>A0AA88ZQS4_CLONO</name>
<protein>
    <submittedName>
        <fullName evidence="2">Membrane protein</fullName>
    </submittedName>
</protein>
<evidence type="ECO:0000313" key="2">
    <source>
        <dbReference type="EMBL" id="KGN02393.1"/>
    </source>
</evidence>
<keyword evidence="1" id="KW-0812">Transmembrane</keyword>
<keyword evidence="1" id="KW-1133">Transmembrane helix</keyword>
<organism evidence="2 3">
    <name type="scientific">Clostridium novyi A str. 4570</name>
    <dbReference type="NCBI Taxonomy" id="1444290"/>
    <lineage>
        <taxon>Bacteria</taxon>
        <taxon>Bacillati</taxon>
        <taxon>Bacillota</taxon>
        <taxon>Clostridia</taxon>
        <taxon>Eubacteriales</taxon>
        <taxon>Clostridiaceae</taxon>
        <taxon>Clostridium</taxon>
    </lineage>
</organism>
<proteinExistence type="predicted"/>
<dbReference type="Pfam" id="PF14898">
    <property type="entry name" value="DUF4491"/>
    <property type="match status" value="1"/>
</dbReference>
<evidence type="ECO:0000256" key="1">
    <source>
        <dbReference type="SAM" id="Phobius"/>
    </source>
</evidence>
<dbReference type="AlphaFoldDB" id="A0AA88ZQS4"/>
<feature type="transmembrane region" description="Helical" evidence="1">
    <location>
        <begin position="58"/>
        <end position="76"/>
    </location>
</feature>